<feature type="transmembrane region" description="Helical" evidence="6">
    <location>
        <begin position="97"/>
        <end position="116"/>
    </location>
</feature>
<feature type="transmembrane region" description="Helical" evidence="6">
    <location>
        <begin position="12"/>
        <end position="35"/>
    </location>
</feature>
<organism evidence="8 9">
    <name type="scientific">Undibacterium rivi</name>
    <dbReference type="NCBI Taxonomy" id="2828729"/>
    <lineage>
        <taxon>Bacteria</taxon>
        <taxon>Pseudomonadati</taxon>
        <taxon>Pseudomonadota</taxon>
        <taxon>Betaproteobacteria</taxon>
        <taxon>Burkholderiales</taxon>
        <taxon>Oxalobacteraceae</taxon>
        <taxon>Undibacterium</taxon>
    </lineage>
</organism>
<keyword evidence="3 6" id="KW-0812">Transmembrane</keyword>
<dbReference type="Pfam" id="PF00892">
    <property type="entry name" value="EamA"/>
    <property type="match status" value="2"/>
</dbReference>
<dbReference type="Proteomes" id="UP000682982">
    <property type="component" value="Unassembled WGS sequence"/>
</dbReference>
<feature type="transmembrane region" description="Helical" evidence="6">
    <location>
        <begin position="123"/>
        <end position="144"/>
    </location>
</feature>
<dbReference type="RefSeq" id="WP_212677277.1">
    <property type="nucleotide sequence ID" value="NZ_JAGSPK010000001.1"/>
</dbReference>
<accession>A0ABS5GX61</accession>
<protein>
    <submittedName>
        <fullName evidence="8">EamA family transporter</fullName>
    </submittedName>
</protein>
<keyword evidence="4 6" id="KW-1133">Transmembrane helix</keyword>
<evidence type="ECO:0000313" key="8">
    <source>
        <dbReference type="EMBL" id="MBR7791036.1"/>
    </source>
</evidence>
<feature type="transmembrane region" description="Helical" evidence="6">
    <location>
        <begin position="175"/>
        <end position="200"/>
    </location>
</feature>
<comment type="caution">
    <text evidence="8">The sequence shown here is derived from an EMBL/GenBank/DDBJ whole genome shotgun (WGS) entry which is preliminary data.</text>
</comment>
<dbReference type="SUPFAM" id="SSF103481">
    <property type="entry name" value="Multidrug resistance efflux transporter EmrE"/>
    <property type="match status" value="2"/>
</dbReference>
<comment type="subcellular location">
    <subcellularLocation>
        <location evidence="1">Membrane</location>
        <topology evidence="1">Multi-pass membrane protein</topology>
    </subcellularLocation>
</comment>
<reference evidence="8 9" key="1">
    <citation type="submission" date="2021-04" db="EMBL/GenBank/DDBJ databases">
        <title>novel species isolated from subtropical streams in China.</title>
        <authorList>
            <person name="Lu H."/>
        </authorList>
    </citation>
    <scope>NUCLEOTIDE SEQUENCE [LARGE SCALE GENOMIC DNA]</scope>
    <source>
        <strain evidence="8 9">FT147W</strain>
    </source>
</reference>
<sequence length="296" mass="31592">MKKFSVNAVAWSDILITALAPVIWGSTYIITTQFLPPDRPFTAALIRVLPAGILLLLMTRRLPQFSEWPRLLILAALNIGFFQALLFVAAYRLPGGLAAVVGALQPLLMIVLVWVFDQRKPAIAVIFAAITGVLGMAALLLGPGSVWDPVGIAAALSGTACMAVGTYLSRRWNIALPVLAFTGWQLLLGGLILLPLACVFDPPLPVLMPVNIAGYAYLCVIGALLAYVLWFRGVARLPAVAISSLGLFSPLTAVLLGWIFLGQTIRGLSLAGLLMVLFSILAVQWLSKPAAPKKKG</sequence>
<evidence type="ECO:0000256" key="3">
    <source>
        <dbReference type="ARBA" id="ARBA00022692"/>
    </source>
</evidence>
<feature type="transmembrane region" description="Helical" evidence="6">
    <location>
        <begin position="41"/>
        <end position="59"/>
    </location>
</feature>
<evidence type="ECO:0000256" key="5">
    <source>
        <dbReference type="ARBA" id="ARBA00023136"/>
    </source>
</evidence>
<feature type="transmembrane region" description="Helical" evidence="6">
    <location>
        <begin position="150"/>
        <end position="168"/>
    </location>
</feature>
<dbReference type="InterPro" id="IPR050638">
    <property type="entry name" value="AA-Vitamin_Transporters"/>
</dbReference>
<feature type="transmembrane region" description="Helical" evidence="6">
    <location>
        <begin position="267"/>
        <end position="286"/>
    </location>
</feature>
<evidence type="ECO:0000256" key="1">
    <source>
        <dbReference type="ARBA" id="ARBA00004141"/>
    </source>
</evidence>
<evidence type="ECO:0000256" key="4">
    <source>
        <dbReference type="ARBA" id="ARBA00022989"/>
    </source>
</evidence>
<proteinExistence type="inferred from homology"/>
<feature type="domain" description="EamA" evidence="7">
    <location>
        <begin position="14"/>
        <end position="139"/>
    </location>
</feature>
<evidence type="ECO:0000256" key="6">
    <source>
        <dbReference type="SAM" id="Phobius"/>
    </source>
</evidence>
<name>A0ABS5GX61_9BURK</name>
<comment type="similarity">
    <text evidence="2">Belongs to the EamA transporter family.</text>
</comment>
<dbReference type="InterPro" id="IPR037185">
    <property type="entry name" value="EmrE-like"/>
</dbReference>
<evidence type="ECO:0000313" key="9">
    <source>
        <dbReference type="Proteomes" id="UP000682982"/>
    </source>
</evidence>
<keyword evidence="9" id="KW-1185">Reference proteome</keyword>
<dbReference type="InterPro" id="IPR000620">
    <property type="entry name" value="EamA_dom"/>
</dbReference>
<dbReference type="EMBL" id="JAGSPK010000001">
    <property type="protein sequence ID" value="MBR7791036.1"/>
    <property type="molecule type" value="Genomic_DNA"/>
</dbReference>
<feature type="transmembrane region" description="Helical" evidence="6">
    <location>
        <begin position="71"/>
        <end position="91"/>
    </location>
</feature>
<feature type="transmembrane region" description="Helical" evidence="6">
    <location>
        <begin position="237"/>
        <end position="261"/>
    </location>
</feature>
<evidence type="ECO:0000259" key="7">
    <source>
        <dbReference type="Pfam" id="PF00892"/>
    </source>
</evidence>
<evidence type="ECO:0000256" key="2">
    <source>
        <dbReference type="ARBA" id="ARBA00007362"/>
    </source>
</evidence>
<gene>
    <name evidence="8" type="ORF">KDM87_00385</name>
</gene>
<dbReference type="PANTHER" id="PTHR32322:SF2">
    <property type="entry name" value="EAMA DOMAIN-CONTAINING PROTEIN"/>
    <property type="match status" value="1"/>
</dbReference>
<feature type="domain" description="EamA" evidence="7">
    <location>
        <begin position="151"/>
        <end position="282"/>
    </location>
</feature>
<dbReference type="PANTHER" id="PTHR32322">
    <property type="entry name" value="INNER MEMBRANE TRANSPORTER"/>
    <property type="match status" value="1"/>
</dbReference>
<keyword evidence="5 6" id="KW-0472">Membrane</keyword>
<feature type="transmembrane region" description="Helical" evidence="6">
    <location>
        <begin position="212"/>
        <end position="230"/>
    </location>
</feature>